<evidence type="ECO:0000259" key="4">
    <source>
        <dbReference type="PROSITE" id="PS51717"/>
    </source>
</evidence>
<sequence length="2394" mass="273040">MRDFVHVELTAAGTTVDDIQNFQEEIKIEDGSKTSRGFGLFLVELATMLTLNTIKSLATVFNFQPGEIDQIERNHSASYEFIKSLREKGIISPQDISDLIGSLRDIKLHGVAENVTESYNKNVNKGTLQPQGFTSDKEDKSVQQDQPSPLGIETELPADPQVISTNENDVENRTMLQSESEENPPSSSGRVEQTVPFLDMSDEEISATGISKETEREHSLKESASNGLAKVDCPAKMSEQCKEFLLRLGLEKGLHGKYSIRDSQGVKYGLLGVSGECSIFEEFISRITSYDYRVHLVKDPLSTRDHDNIESDSVCTKESDDEDWFDDLKAEKSCSDTIVSSSARDVLFAILNCLDPFLLQEIVMKLSACQLAVPLLMPDWRGNVTLNLWGLRKVSKSWFDSFNNVIQTESVISHPFPAVSALRIGEISISKSNILNKLLGPAQSNDEHAYFLSHEQDPQLAYWSKGTLECVWFLPNLDFDPSKIPTAFSLLNLRGNSCHYQPQVQFATMNSFATIVFCDFKNINVTNKETINKLKLQSHVILVISKEKQTRQKPQYKSSITVIHTNGYTALEVSKLILDALVRLFKRKECVKTFCIENSGSICGKLNIVVDEAKKTYKEAKKAAKDIYDLLCQNSPNINKSEIFVLQQHWKQWSELDKNKKWVFETEGIEHEIEKIKSKKNSLRELQCEEIPSAIMRKFLENCSMPTESRLFFIRYLEYYLNVMSNTTFKPLLRDLHLQSTERRKVSSIIKQETTLKGRCETNEKITFSKDIQTLKSKEEEITYKERDCIKKIDENSFGIEYFVREIAQITECYFYTGKDMKQYSFDIKQFPSFAADLLLNGYPIEIMDGDANHVPLRWVQEVLKTLSNRCGKDAKVYVISVLGIQSSGKSTLLNSMFGVQFAVRAGRCTKGAFMQLVPVHVTLERQIGCNFIVIIDTEGLGAPEKFLPMYFEHDNELATFALCNSDLTLINIGGQTMGEEMTNVLQIAAHAFIRMKEVNLKVECRVVQQFVADVTAEERNEAAMENIMIKLDNAIATAAKEEGKDHLYSQFSDVFAVQNYENDSNNVQCIPSLWRGFMAVPDHHYSTRVLQLKQSIIRSIQKEENKLSIKDFSQRFTDVWNAIKKENFVFNFQNTKEITLYEELMKLYRAWISPVRIKVMERELGARQYIENSKTDRIHDIYKDSVKTIKQLLQDECERVKENITSCLNNQKFKEIKRYAMSFYSDLSTFKTQLISNATMEISQFVELCVKIRKKEEEEQQLFTSMHEKVELLASDIRKQINEQIIQHRTTKSDHDNFTTTKFEEFWAKWTQKTDKRYLVKTLSQISEDIASRVKNIIIQETQNEPFATFVLHYLENESLDKYSISSSYITKPSDILTANVSFSTDNKTAGTAFNKLLEKINKYAENGDKFSESAVKLLQDITTFIKECDVSLDIKTVICYFYSVFILLLEGKNVGKQTFSVLENADSLSVISKEETLLPEHEIEETLQRLISSDPRYYRDIATKDLGKEAAQKRPKYCAYIDPGEGEIEVFTDKGTDFLPNDLSTKGQTMENWTLTAWAQQLEEIVDSAIGSTERKLKSHLITAKALSYFCDLIVKHCYASVPSNHLHEALKLLCDLALQKCKESRKRILKRFNDPEIHTMKLAEPLNYSSIQSKIKFILSVIDDAKVENSEVIKKELIEDMVPKYGCVTSSFPLFQHLDRRFIRILPTRGQAILRSVYENVINIKKTFLAEGVYKAPFNAVAVNKVFSDMINSRNSDIFTNEVLGSALVHIGAWLTPLCAVAQHEFERSKNPAVMLRKKKNLFFSQFKSLCSEKYDEMIAKTFVYQIVQTAKGSLKYKIYLELVTVYLVQNAMFKIKRSFIGTVLVDICERDSYQDIVAFLVDFDSFSHQWILQYIVKSCNKKDDSLLKTIIHKCIEDMKNAALYSVQKADELLDNTNTGLSEWLNTFSKSMSNKKLVACEETEIEKLGKYLKVSNMKVFSSECRKLLQDLDEVLKEAIKVPTPGNLKQTQQWLLSELPKDIQREIFETFKGCTEQCPFCFAVCEETLHGHPKHVVNLHIPKGIHGRYWDKTEKLVIEMCTSSVESTLKYKTPPSVKKPDFRHYKEYTVDYENWYIQGIRDDRPLDYWKYIFATFNDKFAERHAITKMSGPRLTIRNIATKHLLYVGSSWEATTSSADKTGEQAGLFKVQWCEQISDKIAKTVLIRTDFHPQSLLDVRDLYYQGRALETQKCYDHNRWWKLIWLEIAEGGVTTVLFQSYTRGTYLAEKEGSAGVEVIQLSDNIKLKDIPDRAKWNLTIGGRAFRPGQEDVVCLSVPVATVRSAFTDGDASCGTSGPMAAAFAASGATTLAEAIGTASAIAAGAVLHGISPAAATLLHGILKDVSHAFFMDW</sequence>
<dbReference type="InterPro" id="IPR027417">
    <property type="entry name" value="P-loop_NTPase"/>
</dbReference>
<dbReference type="PANTHER" id="PTHR14819:SF25">
    <property type="entry name" value="CHROMOSOME UNDETERMINED SCAFFOLD_52, WHOLE GENOME SHOTGUN SEQUENCE"/>
    <property type="match status" value="1"/>
</dbReference>
<dbReference type="EMBL" id="JAIZAY010000001">
    <property type="protein sequence ID" value="KAJ8050474.1"/>
    <property type="molecule type" value="Genomic_DNA"/>
</dbReference>
<dbReference type="SUPFAM" id="SSF52540">
    <property type="entry name" value="P-loop containing nucleoside triphosphate hydrolases"/>
    <property type="match status" value="1"/>
</dbReference>
<name>A0A9Q1HKD4_HOLLE</name>
<dbReference type="PROSITE" id="PS51717">
    <property type="entry name" value="G_VLIG"/>
    <property type="match status" value="1"/>
</dbReference>
<dbReference type="OrthoDB" id="1597724at2759"/>
<proteinExistence type="inferred from homology"/>
<accession>A0A9Q1HKD4</accession>
<dbReference type="Pfam" id="PF25683">
    <property type="entry name" value="URGCP_GTPase"/>
    <property type="match status" value="1"/>
</dbReference>
<keyword evidence="2" id="KW-0175">Coiled coil</keyword>
<dbReference type="PANTHER" id="PTHR14819">
    <property type="entry name" value="GTP-BINDING"/>
    <property type="match status" value="1"/>
</dbReference>
<feature type="compositionally biased region" description="Polar residues" evidence="3">
    <location>
        <begin position="122"/>
        <end position="134"/>
    </location>
</feature>
<keyword evidence="6" id="KW-1185">Reference proteome</keyword>
<feature type="domain" description="VLIG-type G" evidence="4">
    <location>
        <begin position="874"/>
        <end position="1121"/>
    </location>
</feature>
<dbReference type="Gene3D" id="3.40.50.300">
    <property type="entry name" value="P-loop containing nucleotide triphosphate hydrolases"/>
    <property type="match status" value="1"/>
</dbReference>
<feature type="coiled-coil region" evidence="2">
    <location>
        <begin position="1184"/>
        <end position="1211"/>
    </location>
</feature>
<evidence type="ECO:0000313" key="6">
    <source>
        <dbReference type="Proteomes" id="UP001152320"/>
    </source>
</evidence>
<reference evidence="5" key="1">
    <citation type="submission" date="2021-10" db="EMBL/GenBank/DDBJ databases">
        <title>Tropical sea cucumber genome reveals ecological adaptation and Cuvierian tubules defense mechanism.</title>
        <authorList>
            <person name="Chen T."/>
        </authorList>
    </citation>
    <scope>NUCLEOTIDE SEQUENCE</scope>
    <source>
        <strain evidence="5">Nanhai2018</strain>
        <tissue evidence="5">Muscle</tissue>
    </source>
</reference>
<feature type="region of interest" description="Disordered" evidence="3">
    <location>
        <begin position="122"/>
        <end position="202"/>
    </location>
</feature>
<dbReference type="InterPro" id="IPR057365">
    <property type="entry name" value="URGCP"/>
</dbReference>
<dbReference type="InterPro" id="IPR052986">
    <property type="entry name" value="VLIG_GTPase"/>
</dbReference>
<evidence type="ECO:0000256" key="1">
    <source>
        <dbReference type="ARBA" id="ARBA00006828"/>
    </source>
</evidence>
<dbReference type="InterPro" id="IPR030383">
    <property type="entry name" value="G_VLIG_dom"/>
</dbReference>
<evidence type="ECO:0000256" key="2">
    <source>
        <dbReference type="SAM" id="Coils"/>
    </source>
</evidence>
<dbReference type="Pfam" id="PF25496">
    <property type="entry name" value="URGCP"/>
    <property type="match status" value="1"/>
</dbReference>
<dbReference type="Proteomes" id="UP001152320">
    <property type="component" value="Chromosome 1"/>
</dbReference>
<organism evidence="5 6">
    <name type="scientific">Holothuria leucospilota</name>
    <name type="common">Black long sea cucumber</name>
    <name type="synonym">Mertensiothuria leucospilota</name>
    <dbReference type="NCBI Taxonomy" id="206669"/>
    <lineage>
        <taxon>Eukaryota</taxon>
        <taxon>Metazoa</taxon>
        <taxon>Echinodermata</taxon>
        <taxon>Eleutherozoa</taxon>
        <taxon>Echinozoa</taxon>
        <taxon>Holothuroidea</taxon>
        <taxon>Aspidochirotacea</taxon>
        <taxon>Aspidochirotida</taxon>
        <taxon>Holothuriidae</taxon>
        <taxon>Holothuria</taxon>
    </lineage>
</organism>
<protein>
    <submittedName>
        <fullName evidence="5">Interferon-induced very large GTPase 1</fullName>
    </submittedName>
</protein>
<evidence type="ECO:0000313" key="5">
    <source>
        <dbReference type="EMBL" id="KAJ8050474.1"/>
    </source>
</evidence>
<dbReference type="GO" id="GO:0005525">
    <property type="term" value="F:GTP binding"/>
    <property type="evidence" value="ECO:0007669"/>
    <property type="project" value="InterPro"/>
</dbReference>
<evidence type="ECO:0000256" key="3">
    <source>
        <dbReference type="SAM" id="MobiDB-lite"/>
    </source>
</evidence>
<comment type="similarity">
    <text evidence="1">Belongs to the TRAFAC class dynamin-like GTPase superfamily. Very large inducible GTPase (VLIG) family.</text>
</comment>
<dbReference type="Gene3D" id="1.10.533.10">
    <property type="entry name" value="Death Domain, Fas"/>
    <property type="match status" value="1"/>
</dbReference>
<dbReference type="InterPro" id="IPR011029">
    <property type="entry name" value="DEATH-like_dom_sf"/>
</dbReference>
<comment type="caution">
    <text evidence="5">The sequence shown here is derived from an EMBL/GenBank/DDBJ whole genome shotgun (WGS) entry which is preliminary data.</text>
</comment>
<gene>
    <name evidence="5" type="ORF">HOLleu_03693</name>
</gene>